<organism evidence="2 3">
    <name type="scientific">Multifurca ochricompacta</name>
    <dbReference type="NCBI Taxonomy" id="376703"/>
    <lineage>
        <taxon>Eukaryota</taxon>
        <taxon>Fungi</taxon>
        <taxon>Dikarya</taxon>
        <taxon>Basidiomycota</taxon>
        <taxon>Agaricomycotina</taxon>
        <taxon>Agaricomycetes</taxon>
        <taxon>Russulales</taxon>
        <taxon>Russulaceae</taxon>
        <taxon>Multifurca</taxon>
    </lineage>
</organism>
<proteinExistence type="predicted"/>
<dbReference type="AlphaFoldDB" id="A0AAD4LVE3"/>
<name>A0AAD4LVE3_9AGAM</name>
<feature type="compositionally biased region" description="Basic and acidic residues" evidence="1">
    <location>
        <begin position="124"/>
        <end position="149"/>
    </location>
</feature>
<protein>
    <submittedName>
        <fullName evidence="2">Uncharacterized protein</fullName>
    </submittedName>
</protein>
<gene>
    <name evidence="2" type="ORF">B0F90DRAFT_1671335</name>
</gene>
<feature type="region of interest" description="Disordered" evidence="1">
    <location>
        <begin position="95"/>
        <end position="149"/>
    </location>
</feature>
<keyword evidence="3" id="KW-1185">Reference proteome</keyword>
<accession>A0AAD4LVE3</accession>
<sequence>MTMAPTPTTPPSRKIGIRHIQLVYETVGERLQCRMCLLRKREVDEGTRVATYPLSAAYVELVGHCEREYDAALDALICMTPGDIVEMHQRMRVQASPSVRGRGRGGRDVHNIDVDVDADDDDDDRRTWHDVTTKRQHDTDDVTHENGVN</sequence>
<dbReference type="Proteomes" id="UP001203297">
    <property type="component" value="Unassembled WGS sequence"/>
</dbReference>
<evidence type="ECO:0000256" key="1">
    <source>
        <dbReference type="SAM" id="MobiDB-lite"/>
    </source>
</evidence>
<feature type="compositionally biased region" description="Acidic residues" evidence="1">
    <location>
        <begin position="114"/>
        <end position="123"/>
    </location>
</feature>
<reference evidence="2" key="1">
    <citation type="journal article" date="2022" name="New Phytol.">
        <title>Evolutionary transition to the ectomycorrhizal habit in the genomes of a hyperdiverse lineage of mushroom-forming fungi.</title>
        <authorList>
            <person name="Looney B."/>
            <person name="Miyauchi S."/>
            <person name="Morin E."/>
            <person name="Drula E."/>
            <person name="Courty P.E."/>
            <person name="Kohler A."/>
            <person name="Kuo A."/>
            <person name="LaButti K."/>
            <person name="Pangilinan J."/>
            <person name="Lipzen A."/>
            <person name="Riley R."/>
            <person name="Andreopoulos W."/>
            <person name="He G."/>
            <person name="Johnson J."/>
            <person name="Nolan M."/>
            <person name="Tritt A."/>
            <person name="Barry K.W."/>
            <person name="Grigoriev I.V."/>
            <person name="Nagy L.G."/>
            <person name="Hibbett D."/>
            <person name="Henrissat B."/>
            <person name="Matheny P.B."/>
            <person name="Labbe J."/>
            <person name="Martin F.M."/>
        </authorList>
    </citation>
    <scope>NUCLEOTIDE SEQUENCE</scope>
    <source>
        <strain evidence="2">BPL690</strain>
    </source>
</reference>
<evidence type="ECO:0000313" key="2">
    <source>
        <dbReference type="EMBL" id="KAI0291934.1"/>
    </source>
</evidence>
<comment type="caution">
    <text evidence="2">The sequence shown here is derived from an EMBL/GenBank/DDBJ whole genome shotgun (WGS) entry which is preliminary data.</text>
</comment>
<evidence type="ECO:0000313" key="3">
    <source>
        <dbReference type="Proteomes" id="UP001203297"/>
    </source>
</evidence>
<dbReference type="EMBL" id="WTXG01000139">
    <property type="protein sequence ID" value="KAI0291934.1"/>
    <property type="molecule type" value="Genomic_DNA"/>
</dbReference>